<name>A0A841M1E6_9HYPH</name>
<sequence>MSEHEAIPTEIFDTIQLSDLTRYFVELVESIEAKGLPLTRLGAGIVAALLLDAAHDSRTFARLFEIEHALVLRELANLAAEDGFLTISRRDERTQRSFYSLSEKGEALKAQLII</sequence>
<gene>
    <name evidence="1" type="ORF">FHS77_000466</name>
</gene>
<proteinExistence type="predicted"/>
<dbReference type="RefSeq" id="WP_246431192.1">
    <property type="nucleotide sequence ID" value="NZ_JACIIU010000001.1"/>
</dbReference>
<protein>
    <submittedName>
        <fullName evidence="1">Uncharacterized protein</fullName>
    </submittedName>
</protein>
<comment type="caution">
    <text evidence="1">The sequence shown here is derived from an EMBL/GenBank/DDBJ whole genome shotgun (WGS) entry which is preliminary data.</text>
</comment>
<keyword evidence="2" id="KW-1185">Reference proteome</keyword>
<dbReference type="AlphaFoldDB" id="A0A841M1E6"/>
<dbReference type="EMBL" id="JACIIU010000001">
    <property type="protein sequence ID" value="MBB6259958.1"/>
    <property type="molecule type" value="Genomic_DNA"/>
</dbReference>
<evidence type="ECO:0000313" key="2">
    <source>
        <dbReference type="Proteomes" id="UP000555393"/>
    </source>
</evidence>
<evidence type="ECO:0000313" key="1">
    <source>
        <dbReference type="EMBL" id="MBB6259958.1"/>
    </source>
</evidence>
<reference evidence="1 2" key="1">
    <citation type="submission" date="2020-08" db="EMBL/GenBank/DDBJ databases">
        <title>Genomic Encyclopedia of Type Strains, Phase IV (KMG-IV): sequencing the most valuable type-strain genomes for metagenomic binning, comparative biology and taxonomic classification.</title>
        <authorList>
            <person name="Goeker M."/>
        </authorList>
    </citation>
    <scope>NUCLEOTIDE SEQUENCE [LARGE SCALE GENOMIC DNA]</scope>
    <source>
        <strain evidence="1 2">DSM 22336</strain>
    </source>
</reference>
<dbReference type="Proteomes" id="UP000555393">
    <property type="component" value="Unassembled WGS sequence"/>
</dbReference>
<accession>A0A841M1E6</accession>
<organism evidence="1 2">
    <name type="scientific">Paenochrobactrum gallinarii</name>
    <dbReference type="NCBI Taxonomy" id="643673"/>
    <lineage>
        <taxon>Bacteria</taxon>
        <taxon>Pseudomonadati</taxon>
        <taxon>Pseudomonadota</taxon>
        <taxon>Alphaproteobacteria</taxon>
        <taxon>Hyphomicrobiales</taxon>
        <taxon>Brucellaceae</taxon>
        <taxon>Paenochrobactrum</taxon>
    </lineage>
</organism>